<dbReference type="GO" id="GO:0005096">
    <property type="term" value="F:GTPase activator activity"/>
    <property type="evidence" value="ECO:0007669"/>
    <property type="project" value="UniProtKB-KW"/>
</dbReference>
<evidence type="ECO:0000256" key="3">
    <source>
        <dbReference type="SAM" id="Coils"/>
    </source>
</evidence>
<reference evidence="8" key="3">
    <citation type="submission" date="2025-09" db="UniProtKB">
        <authorList>
            <consortium name="Ensembl"/>
        </authorList>
    </citation>
    <scope>IDENTIFICATION</scope>
</reference>
<sequence length="856" mass="97732">MRRLRCGSQESLLSTGCVSSLELRMDQSVIIKPVHSSLLGQDYCFEVTTLTGTKCFSCRSAAERDKWMENLRRAVHPNKDNSRRLENILTLWVIEAKDLPAKKRYFVELCLDDCLYARTSCKLKTDNIFWGEHFDFSSLPSVSAVTLHLYKDTDRKRKKDKSSYVGLVNIPVAMVTSRQLVEKWYSVSTPSASRGKSSVPTVRIKARYQSIIILPMEQYKEFAEYISSNYLLLCSTLEASLSLRAKEELAAALVHILHSTGKAKEFLTDLMMAEVDRCRDNDQLIFRENTLATKSIEEYLKLIGQKYLQDALGEFIKALYESDENCEVDPSRCSTSDLAEHQANLRMCCELAFCKILDSYRVFPRELKEVFASWRQECGNRGRPDISERLISASLFLRFLCPAVMSPSLFDLMQEYPDERTARTLTLIAKVIQNLANFSKFGTKEEYMLFMNDFVERQWSSMQRFLQEISNPDGLNHTAGFDGYIDLGRELSILHTLLTELDQVTFDPCLLINQLVCLLTSLCDRLPLITVVLLMSLPVGRQGSPAPSSSYSEPNENEAGFELTNGSRREGPQLTSENRSLSLVDLQDCSPGDGLDDSQWQRRTGLLPLSFQNPVYHMTTSSPRQPQQQSDTTPSDGSVGSQGNVDDRVAMATKPAFLTQISGEEYSRRALSLTETLTEGRRLSWFFWFWFWLWFSFSISMSQYQQEIAVLQEKLRVSALRQEECEARLMVQDQQNQRMLQEYQARLEDTESRLRRLQDDKDLQMNSIISRLMAVEEELKKDHSDMQAVVDSKQKIIEAQEKRIASLDAANTRLMAALTQLKERYAVTSQRNGLSPSNTSSLQITENGEFRNSGNC</sequence>
<organism evidence="8 9">
    <name type="scientific">Echeneis naucrates</name>
    <name type="common">Live sharksucker</name>
    <dbReference type="NCBI Taxonomy" id="173247"/>
    <lineage>
        <taxon>Eukaryota</taxon>
        <taxon>Metazoa</taxon>
        <taxon>Chordata</taxon>
        <taxon>Craniata</taxon>
        <taxon>Vertebrata</taxon>
        <taxon>Euteleostomi</taxon>
        <taxon>Actinopterygii</taxon>
        <taxon>Neopterygii</taxon>
        <taxon>Teleostei</taxon>
        <taxon>Neoteleostei</taxon>
        <taxon>Acanthomorphata</taxon>
        <taxon>Carangaria</taxon>
        <taxon>Carangiformes</taxon>
        <taxon>Echeneidae</taxon>
        <taxon>Echeneis</taxon>
    </lineage>
</organism>
<dbReference type="PROSITE" id="PS50018">
    <property type="entry name" value="RAS_GTPASE_ACTIV_2"/>
    <property type="match status" value="1"/>
</dbReference>
<dbReference type="InterPro" id="IPR023152">
    <property type="entry name" value="RasGAP_CS"/>
</dbReference>
<dbReference type="PROSITE" id="PS50004">
    <property type="entry name" value="C2"/>
    <property type="match status" value="1"/>
</dbReference>
<protein>
    <recommendedName>
        <fullName evidence="10">DAB2 interacting protein b</fullName>
    </recommendedName>
</protein>
<dbReference type="InterPro" id="IPR001849">
    <property type="entry name" value="PH_domain"/>
</dbReference>
<feature type="region of interest" description="Disordered" evidence="4">
    <location>
        <begin position="617"/>
        <end position="645"/>
    </location>
</feature>
<dbReference type="InterPro" id="IPR011993">
    <property type="entry name" value="PH-like_dom_sf"/>
</dbReference>
<accession>A0A665W8Q4</accession>
<dbReference type="OMA" id="HMTATSP"/>
<dbReference type="InParanoid" id="A0A665W8Q4"/>
<dbReference type="Pfam" id="PF00168">
    <property type="entry name" value="C2"/>
    <property type="match status" value="1"/>
</dbReference>
<dbReference type="Gene3D" id="2.60.40.150">
    <property type="entry name" value="C2 domain"/>
    <property type="match status" value="1"/>
</dbReference>
<feature type="domain" description="PH" evidence="5">
    <location>
        <begin position="1"/>
        <end position="76"/>
    </location>
</feature>
<gene>
    <name evidence="8" type="primary">LOC115048510</name>
</gene>
<feature type="compositionally biased region" description="Low complexity" evidence="4">
    <location>
        <begin position="544"/>
        <end position="558"/>
    </location>
</feature>
<keyword evidence="1" id="KW-0343">GTPase activation</keyword>
<evidence type="ECO:0000256" key="2">
    <source>
        <dbReference type="ARBA" id="ARBA00022553"/>
    </source>
</evidence>
<dbReference type="Pfam" id="PF12004">
    <property type="entry name" value="DAB2P_C"/>
    <property type="match status" value="2"/>
</dbReference>
<dbReference type="FunFam" id="2.60.40.150:FF:000010">
    <property type="entry name" value="Ras GTPase-activating protein nGAP isoform 2"/>
    <property type="match status" value="1"/>
</dbReference>
<dbReference type="InterPro" id="IPR008936">
    <property type="entry name" value="Rho_GTPase_activation_prot"/>
</dbReference>
<dbReference type="Pfam" id="PF00616">
    <property type="entry name" value="RasGAP"/>
    <property type="match status" value="2"/>
</dbReference>
<dbReference type="Gene3D" id="1.10.506.10">
    <property type="entry name" value="GTPase Activation - p120gap, domain 1"/>
    <property type="match status" value="2"/>
</dbReference>
<dbReference type="AlphaFoldDB" id="A0A665W8Q4"/>
<dbReference type="Ensembl" id="ENSENLT00000041305.1">
    <property type="protein sequence ID" value="ENSENLP00000040271.1"/>
    <property type="gene ID" value="ENSENLG00000017309.1"/>
</dbReference>
<feature type="compositionally biased region" description="Low complexity" evidence="4">
    <location>
        <begin position="619"/>
        <end position="636"/>
    </location>
</feature>
<dbReference type="SMART" id="SM00239">
    <property type="entry name" value="C2"/>
    <property type="match status" value="1"/>
</dbReference>
<dbReference type="InterPro" id="IPR035892">
    <property type="entry name" value="C2_domain_sf"/>
</dbReference>
<evidence type="ECO:0000259" key="6">
    <source>
        <dbReference type="PROSITE" id="PS50004"/>
    </source>
</evidence>
<dbReference type="PANTHER" id="PTHR10194:SF26">
    <property type="entry name" value="DISABLED HOMOLOG 2-INTERACTING PROTEIN"/>
    <property type="match status" value="1"/>
</dbReference>
<dbReference type="Gene3D" id="2.30.29.30">
    <property type="entry name" value="Pleckstrin-homology domain (PH domain)/Phosphotyrosine-binding domain (PTB)"/>
    <property type="match status" value="1"/>
</dbReference>
<evidence type="ECO:0000313" key="8">
    <source>
        <dbReference type="Ensembl" id="ENSENLP00000040271.1"/>
    </source>
</evidence>
<keyword evidence="9" id="KW-1185">Reference proteome</keyword>
<dbReference type="Proteomes" id="UP000472264">
    <property type="component" value="Chromosome 9"/>
</dbReference>
<evidence type="ECO:0000259" key="7">
    <source>
        <dbReference type="PROSITE" id="PS50018"/>
    </source>
</evidence>
<dbReference type="SUPFAM" id="SSF48350">
    <property type="entry name" value="GTPase activation domain, GAP"/>
    <property type="match status" value="1"/>
</dbReference>
<feature type="domain" description="Ras-GAP" evidence="7">
    <location>
        <begin position="245"/>
        <end position="437"/>
    </location>
</feature>
<dbReference type="SUPFAM" id="SSF50729">
    <property type="entry name" value="PH domain-like"/>
    <property type="match status" value="1"/>
</dbReference>
<reference evidence="8" key="1">
    <citation type="submission" date="2021-04" db="EMBL/GenBank/DDBJ databases">
        <authorList>
            <consortium name="Wellcome Sanger Institute Data Sharing"/>
        </authorList>
    </citation>
    <scope>NUCLEOTIDE SEQUENCE [LARGE SCALE GENOMIC DNA]</scope>
</reference>
<dbReference type="FunFam" id="1.10.506.10:FF:000001">
    <property type="entry name" value="Ras GTPase-activating protein nGAP isoform 2"/>
    <property type="match status" value="1"/>
</dbReference>
<dbReference type="InterPro" id="IPR021887">
    <property type="entry name" value="DAB2P_C"/>
</dbReference>
<keyword evidence="3" id="KW-0175">Coiled coil</keyword>
<dbReference type="InterPro" id="IPR000008">
    <property type="entry name" value="C2_dom"/>
</dbReference>
<evidence type="ECO:0000259" key="5">
    <source>
        <dbReference type="PROSITE" id="PS50003"/>
    </source>
</evidence>
<dbReference type="SUPFAM" id="SSF49562">
    <property type="entry name" value="C2 domain (Calcium/lipid-binding domain, CaLB)"/>
    <property type="match status" value="1"/>
</dbReference>
<feature type="domain" description="C2" evidence="6">
    <location>
        <begin position="67"/>
        <end position="185"/>
    </location>
</feature>
<dbReference type="PANTHER" id="PTHR10194">
    <property type="entry name" value="RAS GTPASE-ACTIVATING PROTEINS"/>
    <property type="match status" value="1"/>
</dbReference>
<evidence type="ECO:0008006" key="10">
    <source>
        <dbReference type="Google" id="ProtNLM"/>
    </source>
</evidence>
<proteinExistence type="predicted"/>
<evidence type="ECO:0000313" key="9">
    <source>
        <dbReference type="Proteomes" id="UP000472264"/>
    </source>
</evidence>
<keyword evidence="2" id="KW-0597">Phosphoprotein</keyword>
<reference evidence="8" key="2">
    <citation type="submission" date="2025-08" db="UniProtKB">
        <authorList>
            <consortium name="Ensembl"/>
        </authorList>
    </citation>
    <scope>IDENTIFICATION</scope>
</reference>
<dbReference type="CDD" id="cd05136">
    <property type="entry name" value="RasGAP_DAB2IP"/>
    <property type="match status" value="1"/>
</dbReference>
<dbReference type="InterPro" id="IPR001936">
    <property type="entry name" value="RasGAP_dom"/>
</dbReference>
<evidence type="ECO:0000256" key="1">
    <source>
        <dbReference type="ARBA" id="ARBA00022468"/>
    </source>
</evidence>
<dbReference type="SMART" id="SM00323">
    <property type="entry name" value="RasGAP"/>
    <property type="match status" value="1"/>
</dbReference>
<dbReference type="CDD" id="cd04013">
    <property type="entry name" value="C2_SynGAP_like"/>
    <property type="match status" value="1"/>
</dbReference>
<feature type="region of interest" description="Disordered" evidence="4">
    <location>
        <begin position="541"/>
        <end position="597"/>
    </location>
</feature>
<dbReference type="InterPro" id="IPR057606">
    <property type="entry name" value="SynGAP1-like_PH"/>
</dbReference>
<name>A0A665W8Q4_ECHNA</name>
<dbReference type="InterPro" id="IPR039360">
    <property type="entry name" value="Ras_GTPase"/>
</dbReference>
<feature type="region of interest" description="Disordered" evidence="4">
    <location>
        <begin position="829"/>
        <end position="856"/>
    </location>
</feature>
<dbReference type="Pfam" id="PF25321">
    <property type="entry name" value="PH_RASGAP"/>
    <property type="match status" value="1"/>
</dbReference>
<dbReference type="PROSITE" id="PS00509">
    <property type="entry name" value="RAS_GTPASE_ACTIV_1"/>
    <property type="match status" value="1"/>
</dbReference>
<feature type="coiled-coil region" evidence="3">
    <location>
        <begin position="797"/>
        <end position="824"/>
    </location>
</feature>
<evidence type="ECO:0000256" key="4">
    <source>
        <dbReference type="SAM" id="MobiDB-lite"/>
    </source>
</evidence>
<dbReference type="PROSITE" id="PS50003">
    <property type="entry name" value="PH_DOMAIN"/>
    <property type="match status" value="1"/>
</dbReference>
<feature type="coiled-coil region" evidence="3">
    <location>
        <begin position="733"/>
        <end position="767"/>
    </location>
</feature>